<evidence type="ECO:0000256" key="9">
    <source>
        <dbReference type="PIRNR" id="PIRNR003128"/>
    </source>
</evidence>
<comment type="similarity">
    <text evidence="2 9">Belongs to the RecN family.</text>
</comment>
<keyword evidence="6" id="KW-0067">ATP-binding</keyword>
<dbReference type="PANTHER" id="PTHR11059:SF0">
    <property type="entry name" value="DNA REPAIR PROTEIN RECN"/>
    <property type="match status" value="1"/>
</dbReference>
<evidence type="ECO:0000256" key="7">
    <source>
        <dbReference type="ARBA" id="ARBA00023204"/>
    </source>
</evidence>
<dbReference type="FunFam" id="3.40.50.300:FF:000319">
    <property type="entry name" value="DNA repair protein RecN"/>
    <property type="match status" value="1"/>
</dbReference>
<evidence type="ECO:0000313" key="13">
    <source>
        <dbReference type="Proteomes" id="UP000824118"/>
    </source>
</evidence>
<feature type="domain" description="RecF/RecN/SMC N-terminal" evidence="11">
    <location>
        <begin position="2"/>
        <end position="508"/>
    </location>
</feature>
<comment type="function">
    <text evidence="1 9">May be involved in recombinational repair of damaged DNA.</text>
</comment>
<dbReference type="GO" id="GO:0006281">
    <property type="term" value="P:DNA repair"/>
    <property type="evidence" value="ECO:0007669"/>
    <property type="project" value="UniProtKB-KW"/>
</dbReference>
<reference evidence="12" key="2">
    <citation type="journal article" date="2021" name="PeerJ">
        <title>Extensive microbial diversity within the chicken gut microbiome revealed by metagenomics and culture.</title>
        <authorList>
            <person name="Gilroy R."/>
            <person name="Ravi A."/>
            <person name="Getino M."/>
            <person name="Pursley I."/>
            <person name="Horton D.L."/>
            <person name="Alikhan N.F."/>
            <person name="Baker D."/>
            <person name="Gharbi K."/>
            <person name="Hall N."/>
            <person name="Watson M."/>
            <person name="Adriaenssens E.M."/>
            <person name="Foster-Nyarko E."/>
            <person name="Jarju S."/>
            <person name="Secka A."/>
            <person name="Antonio M."/>
            <person name="Oren A."/>
            <person name="Chaudhuri R.R."/>
            <person name="La Ragione R."/>
            <person name="Hildebrand F."/>
            <person name="Pallen M.J."/>
        </authorList>
    </citation>
    <scope>NUCLEOTIDE SEQUENCE</scope>
    <source>
        <strain evidence="12">ChiGjej1B1-1684</strain>
    </source>
</reference>
<dbReference type="GO" id="GO:0009432">
    <property type="term" value="P:SOS response"/>
    <property type="evidence" value="ECO:0007669"/>
    <property type="project" value="TreeGrafter"/>
</dbReference>
<dbReference type="GO" id="GO:0043590">
    <property type="term" value="C:bacterial nucleoid"/>
    <property type="evidence" value="ECO:0007669"/>
    <property type="project" value="TreeGrafter"/>
</dbReference>
<dbReference type="InterPro" id="IPR003395">
    <property type="entry name" value="RecF/RecN/SMC_N"/>
</dbReference>
<sequence length="554" mass="62408">MLDTLYIENIAVIEKTAIEFEKGFNIMTGETGAGKSIVIDSINCVIGGRASKDLIRTGCQKGVVSGEFSQVPKECEEMLNEYGFSCDEELIITREILSSGRSTCRINGMPAPLSVLKAISPFLINIHGQHESYELMSDSRHLGYLDSMGDYQELLKQYKEEFDKYKEYKRILEENVTDEAQRMRETDILTYQVEELRNAQLRIGEFDELTAEKIKLSNSEKIRDALADSKMMLDGRDFKGACELADEASSQLSVVSGYMPEAEKLSSRLTDVYYELRSISEDIEALIDDADIDPYRLNEIEERLDLLYRLRRKYGESEEEMIAFLEKSEERLFQLENFENTRKEAQKNYDIALEKVTKTAEKLTEKRIAAGKIFKEEVEKELAFLNMKGVRIEVSVEKVPLNDKGWDKVEFLISSNPGEPPKPVSKIASGGELSRMMLAIKTVLSKNDITGTLIFDEVDTGISGSASQKVGMKLKQVSKNRQVICVTHQPQIAALADIHFLIKKSTDGERTYTEVTKLDDENRIKSLAALIGGAEVGGTALEHAKKLIEEGKNL</sequence>
<dbReference type="SUPFAM" id="SSF52540">
    <property type="entry name" value="P-loop containing nucleoside triphosphate hydrolases"/>
    <property type="match status" value="1"/>
</dbReference>
<protein>
    <recommendedName>
        <fullName evidence="3 9">DNA repair protein RecN</fullName>
    </recommendedName>
    <alternativeName>
        <fullName evidence="8 9">Recombination protein N</fullName>
    </alternativeName>
</protein>
<accession>A0A9D1LYV7</accession>
<organism evidence="12 13">
    <name type="scientific">Candidatus Limousia pullorum</name>
    <dbReference type="NCBI Taxonomy" id="2840860"/>
    <lineage>
        <taxon>Bacteria</taxon>
        <taxon>Bacillati</taxon>
        <taxon>Bacillota</taxon>
        <taxon>Clostridia</taxon>
        <taxon>Eubacteriales</taxon>
        <taxon>Oscillospiraceae</taxon>
        <taxon>Oscillospiraceae incertae sedis</taxon>
        <taxon>Candidatus Limousia</taxon>
    </lineage>
</organism>
<dbReference type="PANTHER" id="PTHR11059">
    <property type="entry name" value="DNA REPAIR PROTEIN RECN"/>
    <property type="match status" value="1"/>
</dbReference>
<dbReference type="EMBL" id="DVNG01000104">
    <property type="protein sequence ID" value="HIU50740.1"/>
    <property type="molecule type" value="Genomic_DNA"/>
</dbReference>
<dbReference type="Pfam" id="PF02463">
    <property type="entry name" value="SMC_N"/>
    <property type="match status" value="1"/>
</dbReference>
<keyword evidence="7 9" id="KW-0234">DNA repair</keyword>
<evidence type="ECO:0000256" key="6">
    <source>
        <dbReference type="ARBA" id="ARBA00022840"/>
    </source>
</evidence>
<gene>
    <name evidence="12" type="primary">recN</name>
    <name evidence="12" type="ORF">IAD22_06985</name>
</gene>
<keyword evidence="10" id="KW-0175">Coiled coil</keyword>
<evidence type="ECO:0000259" key="11">
    <source>
        <dbReference type="Pfam" id="PF02463"/>
    </source>
</evidence>
<dbReference type="PIRSF" id="PIRSF003128">
    <property type="entry name" value="RecN"/>
    <property type="match status" value="1"/>
</dbReference>
<dbReference type="GO" id="GO:0005524">
    <property type="term" value="F:ATP binding"/>
    <property type="evidence" value="ECO:0007669"/>
    <property type="project" value="UniProtKB-KW"/>
</dbReference>
<evidence type="ECO:0000313" key="12">
    <source>
        <dbReference type="EMBL" id="HIU50740.1"/>
    </source>
</evidence>
<proteinExistence type="inferred from homology"/>
<evidence type="ECO:0000256" key="1">
    <source>
        <dbReference type="ARBA" id="ARBA00003618"/>
    </source>
</evidence>
<dbReference type="InterPro" id="IPR004604">
    <property type="entry name" value="DNA_recomb/repair_RecN"/>
</dbReference>
<evidence type="ECO:0000256" key="10">
    <source>
        <dbReference type="SAM" id="Coils"/>
    </source>
</evidence>
<dbReference type="InterPro" id="IPR027417">
    <property type="entry name" value="P-loop_NTPase"/>
</dbReference>
<dbReference type="GO" id="GO:0006310">
    <property type="term" value="P:DNA recombination"/>
    <property type="evidence" value="ECO:0007669"/>
    <property type="project" value="InterPro"/>
</dbReference>
<dbReference type="NCBIfam" id="TIGR00634">
    <property type="entry name" value="recN"/>
    <property type="match status" value="1"/>
</dbReference>
<evidence type="ECO:0000256" key="4">
    <source>
        <dbReference type="ARBA" id="ARBA00022741"/>
    </source>
</evidence>
<comment type="caution">
    <text evidence="12">The sequence shown here is derived from an EMBL/GenBank/DDBJ whole genome shotgun (WGS) entry which is preliminary data.</text>
</comment>
<evidence type="ECO:0000256" key="8">
    <source>
        <dbReference type="ARBA" id="ARBA00033408"/>
    </source>
</evidence>
<dbReference type="CDD" id="cd03241">
    <property type="entry name" value="ABC_RecN"/>
    <property type="match status" value="2"/>
</dbReference>
<dbReference type="FunFam" id="3.40.50.300:FF:000356">
    <property type="entry name" value="DNA repair protein RecN"/>
    <property type="match status" value="1"/>
</dbReference>
<evidence type="ECO:0000256" key="5">
    <source>
        <dbReference type="ARBA" id="ARBA00022763"/>
    </source>
</evidence>
<feature type="coiled-coil region" evidence="10">
    <location>
        <begin position="148"/>
        <end position="175"/>
    </location>
</feature>
<keyword evidence="5 9" id="KW-0227">DNA damage</keyword>
<name>A0A9D1LYV7_9FIRM</name>
<evidence type="ECO:0000256" key="3">
    <source>
        <dbReference type="ARBA" id="ARBA00021315"/>
    </source>
</evidence>
<evidence type="ECO:0000256" key="2">
    <source>
        <dbReference type="ARBA" id="ARBA00009441"/>
    </source>
</evidence>
<keyword evidence="4" id="KW-0547">Nucleotide-binding</keyword>
<dbReference type="Gene3D" id="3.40.50.300">
    <property type="entry name" value="P-loop containing nucleotide triphosphate hydrolases"/>
    <property type="match status" value="2"/>
</dbReference>
<dbReference type="Proteomes" id="UP000824118">
    <property type="component" value="Unassembled WGS sequence"/>
</dbReference>
<reference evidence="12" key="1">
    <citation type="submission" date="2020-10" db="EMBL/GenBank/DDBJ databases">
        <authorList>
            <person name="Gilroy R."/>
        </authorList>
    </citation>
    <scope>NUCLEOTIDE SEQUENCE</scope>
    <source>
        <strain evidence="12">ChiGjej1B1-1684</strain>
    </source>
</reference>
<dbReference type="AlphaFoldDB" id="A0A9D1LYV7"/>